<gene>
    <name evidence="1" type="ordered locus">ECU08_1225</name>
</gene>
<dbReference type="InParanoid" id="I7JU04"/>
<dbReference type="RefSeq" id="NP_001402526.1">
    <property type="nucleotide sequence ID" value="NM_001415232.1"/>
</dbReference>
<reference evidence="1 2" key="1">
    <citation type="journal article" date="2001" name="Nature">
        <title>Genome sequence and gene compaction of the eukaryote parasite Encephalitozoon cuniculi.</title>
        <authorList>
            <person name="Katinka M.D."/>
            <person name="Duprat S."/>
            <person name="Cornillot E."/>
            <person name="Metenier G."/>
            <person name="Thomarat F."/>
            <person name="Prensier G."/>
            <person name="Barbe V."/>
            <person name="Peyretaillade E."/>
            <person name="Brottier P."/>
            <person name="Wincker P."/>
            <person name="Delbac F."/>
            <person name="El Alaoui H."/>
            <person name="Peyret P."/>
            <person name="Saurin W."/>
            <person name="Gouy M."/>
            <person name="Weissenbach J."/>
            <person name="Vivares C.P."/>
        </authorList>
    </citation>
    <scope>NUCLEOTIDE SEQUENCE [LARGE SCALE GENOMIC DNA]</scope>
    <source>
        <strain evidence="1 2">GB-M1</strain>
    </source>
</reference>
<dbReference type="VEuPathDB" id="MicrosporidiaDB:ECU08_1225"/>
<keyword evidence="2" id="KW-1185">Reference proteome</keyword>
<name>I7JU04_ENCCU</name>
<protein>
    <submittedName>
        <fullName evidence="1">ECU08_1225 protein</fullName>
    </submittedName>
</protein>
<evidence type="ECO:0000313" key="1">
    <source>
        <dbReference type="EMBL" id="CCI73969.1"/>
    </source>
</evidence>
<dbReference type="GeneID" id="77136400"/>
<sequence>MQMRYKLVLARKDARIEDGVLKGFVQDVMRSFGGLDLLSRVDVRCSGGVVAIETDSKTSHVVHGSLFFCGEYKSIGCVFERVD</sequence>
<accession>I7JU04</accession>
<dbReference type="OrthoDB" id="2191106at2759"/>
<dbReference type="KEGG" id="ecu:ECU08_1225"/>
<organism evidence="1 2">
    <name type="scientific">Encephalitozoon cuniculi (strain GB-M1)</name>
    <name type="common">Microsporidian parasite</name>
    <dbReference type="NCBI Taxonomy" id="284813"/>
    <lineage>
        <taxon>Eukaryota</taxon>
        <taxon>Fungi</taxon>
        <taxon>Fungi incertae sedis</taxon>
        <taxon>Microsporidia</taxon>
        <taxon>Unikaryonidae</taxon>
        <taxon>Encephalitozoon</taxon>
    </lineage>
</organism>
<dbReference type="Proteomes" id="UP000000819">
    <property type="component" value="Chromosome VIII"/>
</dbReference>
<proteinExistence type="predicted"/>
<reference evidence="1 2" key="2">
    <citation type="journal article" date="2009" name="BMC Genomics">
        <title>Identification of transcriptional signals in Encephalitozoon cuniculi widespread among Microsporidia phylum: support for accurate structural genome annotation.</title>
        <authorList>
            <person name="Peyretaillade E."/>
            <person name="Goncalves O."/>
            <person name="Terrat S."/>
            <person name="Dugat-Bony E."/>
            <person name="Wincker P."/>
            <person name="Cornman R.S."/>
            <person name="Evans J.D."/>
            <person name="Delbac F."/>
            <person name="Peyret P."/>
        </authorList>
    </citation>
    <scope>NUCLEOTIDE SEQUENCE [LARGE SCALE GENOMIC DNA]</scope>
    <source>
        <strain evidence="1 2">GB-M1</strain>
    </source>
</reference>
<evidence type="ECO:0000313" key="2">
    <source>
        <dbReference type="Proteomes" id="UP000000819"/>
    </source>
</evidence>
<dbReference type="EMBL" id="AL590448">
    <property type="protein sequence ID" value="CCI73969.1"/>
    <property type="molecule type" value="Genomic_DNA"/>
</dbReference>
<dbReference type="AlphaFoldDB" id="I7JU04"/>
<dbReference type="HOGENOM" id="CLU_2542574_0_0_1"/>